<dbReference type="Pfam" id="PF03061">
    <property type="entry name" value="4HBT"/>
    <property type="match status" value="1"/>
</dbReference>
<reference evidence="3" key="1">
    <citation type="journal article" date="2015" name="Nature">
        <title>Complex archaea that bridge the gap between prokaryotes and eukaryotes.</title>
        <authorList>
            <person name="Spang A."/>
            <person name="Saw J.H."/>
            <person name="Jorgensen S.L."/>
            <person name="Zaremba-Niedzwiedzka K."/>
            <person name="Martijn J."/>
            <person name="Lind A.E."/>
            <person name="van Eijk R."/>
            <person name="Schleper C."/>
            <person name="Guy L."/>
            <person name="Ettema T.J."/>
        </authorList>
    </citation>
    <scope>NUCLEOTIDE SEQUENCE</scope>
</reference>
<evidence type="ECO:0000313" key="3">
    <source>
        <dbReference type="EMBL" id="KKN87758.1"/>
    </source>
</evidence>
<dbReference type="PANTHER" id="PTHR42856:SF1">
    <property type="entry name" value="ACYL-COENZYME A THIOESTERASE PAAI"/>
    <property type="match status" value="1"/>
</dbReference>
<dbReference type="InterPro" id="IPR029069">
    <property type="entry name" value="HotDog_dom_sf"/>
</dbReference>
<gene>
    <name evidence="3" type="ORF">LCGC14_0254500</name>
</gene>
<accession>A0A0F9X843</accession>
<dbReference type="GO" id="GO:0016289">
    <property type="term" value="F:acyl-CoA hydrolase activity"/>
    <property type="evidence" value="ECO:0007669"/>
    <property type="project" value="TreeGrafter"/>
</dbReference>
<keyword evidence="1" id="KW-0378">Hydrolase</keyword>
<dbReference type="Gene3D" id="3.10.129.10">
    <property type="entry name" value="Hotdog Thioesterase"/>
    <property type="match status" value="1"/>
</dbReference>
<sequence>MDDSATDLPSLELLKAQFVARDGYMQSLGAELAKMGRGHAIVRMPVRQDSLNFNGTCHGGAIFSVADCAFGVASNSYGTLAAGIDVHITYNAAARLGDVLTATATEVSRSRKIAVYEVTVSGDTAGHIASFTGTVYIIGHKNFT</sequence>
<organism evidence="3">
    <name type="scientific">marine sediment metagenome</name>
    <dbReference type="NCBI Taxonomy" id="412755"/>
    <lineage>
        <taxon>unclassified sequences</taxon>
        <taxon>metagenomes</taxon>
        <taxon>ecological metagenomes</taxon>
    </lineage>
</organism>
<proteinExistence type="predicted"/>
<protein>
    <recommendedName>
        <fullName evidence="2">Thioesterase domain-containing protein</fullName>
    </recommendedName>
</protein>
<name>A0A0F9X843_9ZZZZ</name>
<dbReference type="EMBL" id="LAZR01000134">
    <property type="protein sequence ID" value="KKN87758.1"/>
    <property type="molecule type" value="Genomic_DNA"/>
</dbReference>
<dbReference type="SUPFAM" id="SSF54637">
    <property type="entry name" value="Thioesterase/thiol ester dehydrase-isomerase"/>
    <property type="match status" value="1"/>
</dbReference>
<dbReference type="PANTHER" id="PTHR42856">
    <property type="entry name" value="ACYL-COENZYME A THIOESTERASE PAAI"/>
    <property type="match status" value="1"/>
</dbReference>
<dbReference type="InterPro" id="IPR006683">
    <property type="entry name" value="Thioestr_dom"/>
</dbReference>
<evidence type="ECO:0000259" key="2">
    <source>
        <dbReference type="Pfam" id="PF03061"/>
    </source>
</evidence>
<comment type="caution">
    <text evidence="3">The sequence shown here is derived from an EMBL/GenBank/DDBJ whole genome shotgun (WGS) entry which is preliminary data.</text>
</comment>
<evidence type="ECO:0000256" key="1">
    <source>
        <dbReference type="ARBA" id="ARBA00022801"/>
    </source>
</evidence>
<feature type="domain" description="Thioesterase" evidence="2">
    <location>
        <begin position="54"/>
        <end position="121"/>
    </location>
</feature>
<dbReference type="InterPro" id="IPR003736">
    <property type="entry name" value="PAAI_dom"/>
</dbReference>
<dbReference type="NCBIfam" id="TIGR00369">
    <property type="entry name" value="unchar_dom_1"/>
    <property type="match status" value="1"/>
</dbReference>
<dbReference type="AlphaFoldDB" id="A0A0F9X843"/>
<dbReference type="InterPro" id="IPR052723">
    <property type="entry name" value="Acyl-CoA_thioesterase_PaaI"/>
</dbReference>
<dbReference type="CDD" id="cd03443">
    <property type="entry name" value="PaaI_thioesterase"/>
    <property type="match status" value="1"/>
</dbReference>